<dbReference type="PROSITE" id="PS51257">
    <property type="entry name" value="PROKAR_LIPOPROTEIN"/>
    <property type="match status" value="1"/>
</dbReference>
<name>A0A378ISB7_9GAMM</name>
<accession>A0A378ISB7</accession>
<evidence type="ECO:0000313" key="2">
    <source>
        <dbReference type="Proteomes" id="UP000254033"/>
    </source>
</evidence>
<dbReference type="Proteomes" id="UP000254033">
    <property type="component" value="Unassembled WGS sequence"/>
</dbReference>
<dbReference type="RefSeq" id="WP_115174809.1">
    <property type="nucleotide sequence ID" value="NZ_UGNY01000001.1"/>
</dbReference>
<organism evidence="1 2">
    <name type="scientific">Legionella feeleii</name>
    <dbReference type="NCBI Taxonomy" id="453"/>
    <lineage>
        <taxon>Bacteria</taxon>
        <taxon>Pseudomonadati</taxon>
        <taxon>Pseudomonadota</taxon>
        <taxon>Gammaproteobacteria</taxon>
        <taxon>Legionellales</taxon>
        <taxon>Legionellaceae</taxon>
        <taxon>Legionella</taxon>
    </lineage>
</organism>
<dbReference type="AlphaFoldDB" id="A0A378ISB7"/>
<gene>
    <name evidence="1" type="ORF">NCTC11978_01017</name>
</gene>
<protein>
    <submittedName>
        <fullName evidence="1">Uncharacterized protein</fullName>
    </submittedName>
</protein>
<sequence length="61" mass="6806">MKKLIYTAFSITLFSVILTGCSWENTIDEPKATYINTGVGYRFIPVNTVEGSIPSQDIVVY</sequence>
<reference evidence="1 2" key="1">
    <citation type="submission" date="2018-06" db="EMBL/GenBank/DDBJ databases">
        <authorList>
            <consortium name="Pathogen Informatics"/>
            <person name="Doyle S."/>
        </authorList>
    </citation>
    <scope>NUCLEOTIDE SEQUENCE [LARGE SCALE GENOMIC DNA]</scope>
    <source>
        <strain evidence="1 2">NCTC11978</strain>
    </source>
</reference>
<dbReference type="EMBL" id="UGNY01000001">
    <property type="protein sequence ID" value="STX37840.1"/>
    <property type="molecule type" value="Genomic_DNA"/>
</dbReference>
<proteinExistence type="predicted"/>
<evidence type="ECO:0000313" key="1">
    <source>
        <dbReference type="EMBL" id="STX37840.1"/>
    </source>
</evidence>